<keyword evidence="3 9" id="KW-0489">Methyltransferase</keyword>
<dbReference type="InterPro" id="IPR050082">
    <property type="entry name" value="RNA_methyltr_RlmE"/>
</dbReference>
<proteinExistence type="inferred from homology"/>
<feature type="domain" description="Ribosomal RNA methyltransferase FtsJ" evidence="8">
    <location>
        <begin position="37"/>
        <end position="269"/>
    </location>
</feature>
<feature type="active site" description="Proton acceptor" evidence="7">
    <location>
        <position position="225"/>
    </location>
</feature>
<dbReference type="InterPro" id="IPR015507">
    <property type="entry name" value="rRNA-MeTfrase_E"/>
</dbReference>
<dbReference type="Gene3D" id="3.40.50.150">
    <property type="entry name" value="Vaccinia Virus protein VP39"/>
    <property type="match status" value="1"/>
</dbReference>
<dbReference type="Pfam" id="PF01728">
    <property type="entry name" value="FtsJ"/>
    <property type="match status" value="1"/>
</dbReference>
<dbReference type="GO" id="GO:0008650">
    <property type="term" value="F:rRNA (uridine-2'-O-)-methyltransferase activity"/>
    <property type="evidence" value="ECO:0007669"/>
    <property type="project" value="TreeGrafter"/>
</dbReference>
<evidence type="ECO:0000256" key="3">
    <source>
        <dbReference type="ARBA" id="ARBA00022603"/>
    </source>
</evidence>
<dbReference type="Proteomes" id="UP000217199">
    <property type="component" value="Unassembled WGS sequence"/>
</dbReference>
<dbReference type="GO" id="GO:0005739">
    <property type="term" value="C:mitochondrion"/>
    <property type="evidence" value="ECO:0007669"/>
    <property type="project" value="TreeGrafter"/>
</dbReference>
<evidence type="ECO:0000313" key="9">
    <source>
        <dbReference type="EMBL" id="PAV15907.1"/>
    </source>
</evidence>
<dbReference type="InterPro" id="IPR029063">
    <property type="entry name" value="SAM-dependent_MTases_sf"/>
</dbReference>
<evidence type="ECO:0000256" key="1">
    <source>
        <dbReference type="ARBA" id="ARBA00009258"/>
    </source>
</evidence>
<dbReference type="HAMAP" id="MF_01547">
    <property type="entry name" value="RNA_methyltr_E"/>
    <property type="match status" value="1"/>
</dbReference>
<organism evidence="9 10">
    <name type="scientific">Pyrrhoderma noxium</name>
    <dbReference type="NCBI Taxonomy" id="2282107"/>
    <lineage>
        <taxon>Eukaryota</taxon>
        <taxon>Fungi</taxon>
        <taxon>Dikarya</taxon>
        <taxon>Basidiomycota</taxon>
        <taxon>Agaricomycotina</taxon>
        <taxon>Agaricomycetes</taxon>
        <taxon>Hymenochaetales</taxon>
        <taxon>Hymenochaetaceae</taxon>
        <taxon>Pyrrhoderma</taxon>
    </lineage>
</organism>
<evidence type="ECO:0000256" key="2">
    <source>
        <dbReference type="ARBA" id="ARBA00022552"/>
    </source>
</evidence>
<evidence type="ECO:0000256" key="7">
    <source>
        <dbReference type="PIRSR" id="PIRSR005461-1"/>
    </source>
</evidence>
<dbReference type="EMBL" id="NBII01000009">
    <property type="protein sequence ID" value="PAV15907.1"/>
    <property type="molecule type" value="Genomic_DNA"/>
</dbReference>
<sequence length="278" mass="30535">MKPSSSFFAKSGSSKQWLSRQARDPFVKARASSPANYRARSAFKLLEMDRKYKIFGPRTKVVFDLGAAPGGWSQVASEALGLLNRERVSTSKGHLTEEEEITAIISSSKDGNWGSGTIQRDSDLESKIAKTIIAIDLLPIVPILGVRTVRQDFLEGGAELIASLLPTPETKADVILSDIAPNMSGNKTRDVAAGIEVCEAVYRFASQHLRVGENDGTDGGTLVLKHFTSEFTREFFNKVLKRSFHRVTIVKPDASRNESSEHYFVAKGYKGDNTNLHA</sequence>
<evidence type="ECO:0000259" key="8">
    <source>
        <dbReference type="Pfam" id="PF01728"/>
    </source>
</evidence>
<dbReference type="OrthoDB" id="20105at2759"/>
<name>A0A286U8I0_9AGAM</name>
<gene>
    <name evidence="9" type="ORF">PNOK_0876500</name>
</gene>
<keyword evidence="2" id="KW-0698">rRNA processing</keyword>
<comment type="caution">
    <text evidence="9">The sequence shown here is derived from an EMBL/GenBank/DDBJ whole genome shotgun (WGS) entry which is preliminary data.</text>
</comment>
<accession>A0A286U8I0</accession>
<evidence type="ECO:0000256" key="6">
    <source>
        <dbReference type="ARBA" id="ARBA00041184"/>
    </source>
</evidence>
<dbReference type="InterPro" id="IPR002877">
    <property type="entry name" value="RNA_MeTrfase_FtsJ_dom"/>
</dbReference>
<dbReference type="PANTHER" id="PTHR10920:SF18">
    <property type="entry name" value="RRNA METHYLTRANSFERASE 2, MITOCHONDRIAL"/>
    <property type="match status" value="1"/>
</dbReference>
<keyword evidence="10" id="KW-1185">Reference proteome</keyword>
<keyword evidence="4" id="KW-0808">Transferase</keyword>
<dbReference type="PIRSF" id="PIRSF005461">
    <property type="entry name" value="23S_rRNA_mtase"/>
    <property type="match status" value="1"/>
</dbReference>
<dbReference type="InParanoid" id="A0A286U8I0"/>
<keyword evidence="5 7" id="KW-0949">S-adenosyl-L-methionine</keyword>
<protein>
    <recommendedName>
        <fullName evidence="6">rRNA methyltransferase 2, mitochondrial</fullName>
    </recommendedName>
</protein>
<dbReference type="STRING" id="2282107.A0A286U8I0"/>
<evidence type="ECO:0000256" key="4">
    <source>
        <dbReference type="ARBA" id="ARBA00022679"/>
    </source>
</evidence>
<dbReference type="AlphaFoldDB" id="A0A286U8I0"/>
<evidence type="ECO:0000313" key="10">
    <source>
        <dbReference type="Proteomes" id="UP000217199"/>
    </source>
</evidence>
<dbReference type="FunCoup" id="A0A286U8I0">
    <property type="interactions" value="1223"/>
</dbReference>
<reference evidence="9 10" key="1">
    <citation type="journal article" date="2017" name="Mol. Ecol.">
        <title>Comparative and population genomic landscape of Phellinus noxius: A hypervariable fungus causing root rot in trees.</title>
        <authorList>
            <person name="Chung C.L."/>
            <person name="Lee T.J."/>
            <person name="Akiba M."/>
            <person name="Lee H.H."/>
            <person name="Kuo T.H."/>
            <person name="Liu D."/>
            <person name="Ke H.M."/>
            <person name="Yokoi T."/>
            <person name="Roa M.B."/>
            <person name="Lu M.J."/>
            <person name="Chang Y.Y."/>
            <person name="Ann P.J."/>
            <person name="Tsai J.N."/>
            <person name="Chen C.Y."/>
            <person name="Tzean S.S."/>
            <person name="Ota Y."/>
            <person name="Hattori T."/>
            <person name="Sahashi N."/>
            <person name="Liou R.F."/>
            <person name="Kikuchi T."/>
            <person name="Tsai I.J."/>
        </authorList>
    </citation>
    <scope>NUCLEOTIDE SEQUENCE [LARGE SCALE GENOMIC DNA]</scope>
    <source>
        <strain evidence="9 10">FFPRI411160</strain>
    </source>
</reference>
<dbReference type="SUPFAM" id="SSF53335">
    <property type="entry name" value="S-adenosyl-L-methionine-dependent methyltransferases"/>
    <property type="match status" value="1"/>
</dbReference>
<evidence type="ECO:0000256" key="5">
    <source>
        <dbReference type="ARBA" id="ARBA00022691"/>
    </source>
</evidence>
<comment type="similarity">
    <text evidence="1">Belongs to the class I-like SAM-binding methyltransferase superfamily. RNA methyltransferase RlmE family.</text>
</comment>
<dbReference type="PANTHER" id="PTHR10920">
    <property type="entry name" value="RIBOSOMAL RNA METHYLTRANSFERASE"/>
    <property type="match status" value="1"/>
</dbReference>